<dbReference type="Proteomes" id="UP001165541">
    <property type="component" value="Unassembled WGS sequence"/>
</dbReference>
<accession>A0ABT0YNH9</accession>
<reference evidence="1" key="1">
    <citation type="submission" date="2022-05" db="EMBL/GenBank/DDBJ databases">
        <title>Schlegelella sp. nov., isolated from mangrove soil.</title>
        <authorList>
            <person name="Liu Y."/>
            <person name="Ge X."/>
            <person name="Liu W."/>
        </authorList>
    </citation>
    <scope>NUCLEOTIDE SEQUENCE</scope>
    <source>
        <strain evidence="1">S2-27</strain>
    </source>
</reference>
<dbReference type="PANTHER" id="PTHR35564:SF4">
    <property type="entry name" value="CYTOPLASMIC PROTEIN"/>
    <property type="match status" value="1"/>
</dbReference>
<evidence type="ECO:0000313" key="2">
    <source>
        <dbReference type="Proteomes" id="UP001165541"/>
    </source>
</evidence>
<comment type="caution">
    <text evidence="1">The sequence shown here is derived from an EMBL/GenBank/DDBJ whole genome shotgun (WGS) entry which is preliminary data.</text>
</comment>
<evidence type="ECO:0000313" key="1">
    <source>
        <dbReference type="EMBL" id="MCM5679817.1"/>
    </source>
</evidence>
<organism evidence="1 2">
    <name type="scientific">Caldimonas mangrovi</name>
    <dbReference type="NCBI Taxonomy" id="2944811"/>
    <lineage>
        <taxon>Bacteria</taxon>
        <taxon>Pseudomonadati</taxon>
        <taxon>Pseudomonadota</taxon>
        <taxon>Betaproteobacteria</taxon>
        <taxon>Burkholderiales</taxon>
        <taxon>Sphaerotilaceae</taxon>
        <taxon>Caldimonas</taxon>
    </lineage>
</organism>
<sequence>MPAPQRRQIVGVVDRLLADPHRFQFFQAVRLLERWFEQNSGESSTQALGRRLQFRNSVSLSFPPSEIEQLTVHRRAAGEGAPGGQDALDGIERVEITPAFMGLLGNGGTLPLYYTETLARRELFQKDTAARAFLDVFQQRAVSLFYQGWKKHRLALQYETDRQNRFLPAVLAIAGLGQKALRDRLHQEGDGVHDESLAYFAGTLQQRPVSARQLQKLLGEYFNVRAEVEQFVGRWYALPEAGVTRLGALNGVLGMNAVMGERVWQRDLRVRVVLGPLDRAAFQRFLPGAPGARALQKLLTLLTGVTLEYEVRLRLRKEDVHGLQLSTRGPAAANDGSAGRLGWSVFLKTRPVQADREDVAYEIHAAA</sequence>
<gene>
    <name evidence="1" type="primary">tssG</name>
    <name evidence="1" type="ORF">M8A51_09755</name>
</gene>
<dbReference type="Pfam" id="PF06996">
    <property type="entry name" value="T6SS_TssG"/>
    <property type="match status" value="1"/>
</dbReference>
<proteinExistence type="predicted"/>
<dbReference type="InterPro" id="IPR010732">
    <property type="entry name" value="T6SS_TssG-like"/>
</dbReference>
<keyword evidence="2" id="KW-1185">Reference proteome</keyword>
<protein>
    <submittedName>
        <fullName evidence="1">Type VI secretion system baseplate subunit TssG</fullName>
    </submittedName>
</protein>
<dbReference type="RefSeq" id="WP_251778026.1">
    <property type="nucleotide sequence ID" value="NZ_JAMKFE010000005.1"/>
</dbReference>
<name>A0ABT0YNH9_9BURK</name>
<dbReference type="NCBIfam" id="TIGR03347">
    <property type="entry name" value="VI_chp_1"/>
    <property type="match status" value="1"/>
</dbReference>
<dbReference type="PANTHER" id="PTHR35564">
    <property type="match status" value="1"/>
</dbReference>
<dbReference type="EMBL" id="JAMKFE010000005">
    <property type="protein sequence ID" value="MCM5679817.1"/>
    <property type="molecule type" value="Genomic_DNA"/>
</dbReference>